<evidence type="ECO:0000313" key="3">
    <source>
        <dbReference type="Proteomes" id="UP000219897"/>
    </source>
</evidence>
<sequence length="52" mass="6223">MICFFPFRIKFSFFTLFIKGIVLKHRFDFLLFALYDYQVVLGSSHSVENIVK</sequence>
<comment type="caution">
    <text evidence="2">The sequence shown here is derived from an EMBL/GenBank/DDBJ whole genome shotgun (WGS) entry which is preliminary data.</text>
</comment>
<accession>A0A9X6WDB4</accession>
<evidence type="ECO:0000313" key="1">
    <source>
        <dbReference type="EMBL" id="PER48230.1"/>
    </source>
</evidence>
<dbReference type="EMBL" id="NTYF01000097">
    <property type="protein sequence ID" value="PER48230.1"/>
    <property type="molecule type" value="Genomic_DNA"/>
</dbReference>
<evidence type="ECO:0000313" key="2">
    <source>
        <dbReference type="EMBL" id="PFJ39775.1"/>
    </source>
</evidence>
<organism evidence="2 4">
    <name type="scientific">Bacillus thuringiensis</name>
    <dbReference type="NCBI Taxonomy" id="1428"/>
    <lineage>
        <taxon>Bacteria</taxon>
        <taxon>Bacillati</taxon>
        <taxon>Bacillota</taxon>
        <taxon>Bacilli</taxon>
        <taxon>Bacillales</taxon>
        <taxon>Bacillaceae</taxon>
        <taxon>Bacillus</taxon>
        <taxon>Bacillus cereus group</taxon>
    </lineage>
</organism>
<name>A0A9X6WDB4_BACTU</name>
<proteinExistence type="predicted"/>
<dbReference type="Proteomes" id="UP000224003">
    <property type="component" value="Unassembled WGS sequence"/>
</dbReference>
<evidence type="ECO:0000313" key="4">
    <source>
        <dbReference type="Proteomes" id="UP000224003"/>
    </source>
</evidence>
<gene>
    <name evidence="1" type="ORF">CN495_24365</name>
    <name evidence="2" type="ORF">COJ15_12625</name>
</gene>
<dbReference type="EMBL" id="NUVX01000021">
    <property type="protein sequence ID" value="PFJ39775.1"/>
    <property type="molecule type" value="Genomic_DNA"/>
</dbReference>
<reference evidence="1 3" key="2">
    <citation type="submission" date="2017-09" db="EMBL/GenBank/DDBJ databases">
        <title>Large-scale bioinformatics analysis of Bacillus genomes uncovers conserved roles of natural products in bacterial physiology.</title>
        <authorList>
            <consortium name="Agbiome Team Llc"/>
            <person name="Bleich R.M."/>
            <person name="Kirk G.J."/>
            <person name="Santa Maria K.C."/>
            <person name="Allen S.E."/>
            <person name="Farag S."/>
            <person name="Shank E.A."/>
            <person name="Bowers A."/>
        </authorList>
    </citation>
    <scope>NUCLEOTIDE SEQUENCE [LARGE SCALE GENOMIC DNA]</scope>
    <source>
        <strain evidence="1 3">AFS005140</strain>
    </source>
</reference>
<reference evidence="2 4" key="1">
    <citation type="submission" date="2017-09" db="EMBL/GenBank/DDBJ databases">
        <title>Large-scale bioinformatics analysis of Bacillus genomes uncovers conserved roles of natural products in bacterial physiology.</title>
        <authorList>
            <consortium name="Agbiome Team Llc"/>
            <person name="Bleich R.M."/>
            <person name="Grubbs K.J."/>
            <person name="Santa Maria K.C."/>
            <person name="Allen S.E."/>
            <person name="Farag S."/>
            <person name="Shank E.A."/>
            <person name="Bowers A."/>
        </authorList>
    </citation>
    <scope>NUCLEOTIDE SEQUENCE [LARGE SCALE GENOMIC DNA]</scope>
    <source>
        <strain evidence="2 4">AFS085496</strain>
    </source>
</reference>
<dbReference type="Proteomes" id="UP000219897">
    <property type="component" value="Unassembled WGS sequence"/>
</dbReference>
<protein>
    <submittedName>
        <fullName evidence="2">Uncharacterized protein</fullName>
    </submittedName>
</protein>
<dbReference type="AlphaFoldDB" id="A0A9X6WDB4"/>